<keyword evidence="4" id="KW-0507">mRNA processing</keyword>
<dbReference type="Pfam" id="PF04928">
    <property type="entry name" value="PAP_central"/>
    <property type="match status" value="1"/>
</dbReference>
<feature type="compositionally biased region" description="Basic residues" evidence="9">
    <location>
        <begin position="1057"/>
        <end position="1068"/>
    </location>
</feature>
<dbReference type="Pfam" id="PF13563">
    <property type="entry name" value="2_5_RNA_ligase2"/>
    <property type="match status" value="1"/>
</dbReference>
<dbReference type="Gene3D" id="3.90.1140.10">
    <property type="entry name" value="Cyclic phosphodiesterase"/>
    <property type="match status" value="1"/>
</dbReference>
<dbReference type="PANTHER" id="PTHR10682">
    <property type="entry name" value="POLY A POLYMERASE"/>
    <property type="match status" value="1"/>
</dbReference>
<evidence type="ECO:0000256" key="9">
    <source>
        <dbReference type="SAM" id="MobiDB-lite"/>
    </source>
</evidence>
<dbReference type="PANTHER" id="PTHR10682:SF23">
    <property type="entry name" value="POLYNUCLEOTIDE ADENYLYLTRANSFERASE"/>
    <property type="match status" value="1"/>
</dbReference>
<dbReference type="Pfam" id="PF04457">
    <property type="entry name" value="MJ1316"/>
    <property type="match status" value="1"/>
</dbReference>
<keyword evidence="13" id="KW-1185">Reference proteome</keyword>
<dbReference type="SUPFAM" id="SSF81631">
    <property type="entry name" value="PAP/OAS1 substrate-binding domain"/>
    <property type="match status" value="1"/>
</dbReference>
<dbReference type="GO" id="GO:0005524">
    <property type="term" value="F:ATP binding"/>
    <property type="evidence" value="ECO:0007669"/>
    <property type="project" value="UniProtKB-KW"/>
</dbReference>
<keyword evidence="5" id="KW-0808">Transferase</keyword>
<dbReference type="Gene3D" id="3.60.10.10">
    <property type="entry name" value="Endonuclease/exonuclease/phosphatase"/>
    <property type="match status" value="1"/>
</dbReference>
<keyword evidence="8" id="KW-0539">Nucleus</keyword>
<comment type="similarity">
    <text evidence="2">Belongs to the poly(A) polymerase family.</text>
</comment>
<name>A0AAV9UAR0_9PEZI</name>
<comment type="caution">
    <text evidence="12">The sequence shown here is derived from an EMBL/GenBank/DDBJ whole genome shotgun (WGS) entry which is preliminary data.</text>
</comment>
<feature type="compositionally biased region" description="Acidic residues" evidence="9">
    <location>
        <begin position="1012"/>
        <end position="1032"/>
    </location>
</feature>
<feature type="domain" description="Poly(A) polymerase central" evidence="11">
    <location>
        <begin position="716"/>
        <end position="830"/>
    </location>
</feature>
<dbReference type="EMBL" id="JAVHNQ010000009">
    <property type="protein sequence ID" value="KAK6338640.1"/>
    <property type="molecule type" value="Genomic_DNA"/>
</dbReference>
<feature type="region of interest" description="Disordered" evidence="9">
    <location>
        <begin position="1006"/>
        <end position="1073"/>
    </location>
</feature>
<dbReference type="InterPro" id="IPR007012">
    <property type="entry name" value="PolA_pol_cen_dom"/>
</dbReference>
<evidence type="ECO:0000313" key="12">
    <source>
        <dbReference type="EMBL" id="KAK6338640.1"/>
    </source>
</evidence>
<dbReference type="InterPro" id="IPR040459">
    <property type="entry name" value="MJ1316"/>
</dbReference>
<evidence type="ECO:0000256" key="6">
    <source>
        <dbReference type="ARBA" id="ARBA00022741"/>
    </source>
</evidence>
<protein>
    <recommendedName>
        <fullName evidence="3">polynucleotide adenylyltransferase</fullName>
        <ecNumber evidence="3">2.7.7.19</ecNumber>
    </recommendedName>
</protein>
<reference evidence="12 13" key="1">
    <citation type="submission" date="2019-10" db="EMBL/GenBank/DDBJ databases">
        <authorList>
            <person name="Palmer J.M."/>
        </authorList>
    </citation>
    <scope>NUCLEOTIDE SEQUENCE [LARGE SCALE GENOMIC DNA]</scope>
    <source>
        <strain evidence="12 13">TWF696</strain>
    </source>
</reference>
<keyword evidence="6" id="KW-0547">Nucleotide-binding</keyword>
<dbReference type="Proteomes" id="UP001375240">
    <property type="component" value="Unassembled WGS sequence"/>
</dbReference>
<dbReference type="SUPFAM" id="SSF55144">
    <property type="entry name" value="LigT-like"/>
    <property type="match status" value="1"/>
</dbReference>
<comment type="subcellular location">
    <subcellularLocation>
        <location evidence="1">Nucleus</location>
    </subcellularLocation>
</comment>
<evidence type="ECO:0000259" key="11">
    <source>
        <dbReference type="Pfam" id="PF04928"/>
    </source>
</evidence>
<dbReference type="AlphaFoldDB" id="A0AAV9UAR0"/>
<dbReference type="SUPFAM" id="SSF56219">
    <property type="entry name" value="DNase I-like"/>
    <property type="match status" value="1"/>
</dbReference>
<evidence type="ECO:0000256" key="5">
    <source>
        <dbReference type="ARBA" id="ARBA00022679"/>
    </source>
</evidence>
<dbReference type="GO" id="GO:0003723">
    <property type="term" value="F:RNA binding"/>
    <property type="evidence" value="ECO:0007669"/>
    <property type="project" value="InterPro"/>
</dbReference>
<feature type="domain" description="MJ1316 RNA cyclic group end recognition" evidence="10">
    <location>
        <begin position="1075"/>
        <end position="1146"/>
    </location>
</feature>
<evidence type="ECO:0000256" key="1">
    <source>
        <dbReference type="ARBA" id="ARBA00004123"/>
    </source>
</evidence>
<dbReference type="EC" id="2.7.7.19" evidence="3"/>
<evidence type="ECO:0000256" key="2">
    <source>
        <dbReference type="ARBA" id="ARBA00010912"/>
    </source>
</evidence>
<evidence type="ECO:0000313" key="13">
    <source>
        <dbReference type="Proteomes" id="UP001375240"/>
    </source>
</evidence>
<dbReference type="InterPro" id="IPR043519">
    <property type="entry name" value="NT_sf"/>
</dbReference>
<dbReference type="GO" id="GO:1990817">
    <property type="term" value="F:poly(A) RNA polymerase activity"/>
    <property type="evidence" value="ECO:0007669"/>
    <property type="project" value="UniProtKB-EC"/>
</dbReference>
<dbReference type="SUPFAM" id="SSF55003">
    <property type="entry name" value="PAP/Archaeal CCA-adding enzyme, C-terminal domain"/>
    <property type="match status" value="1"/>
</dbReference>
<dbReference type="GO" id="GO:0031123">
    <property type="term" value="P:RNA 3'-end processing"/>
    <property type="evidence" value="ECO:0007669"/>
    <property type="project" value="InterPro"/>
</dbReference>
<evidence type="ECO:0000256" key="8">
    <source>
        <dbReference type="ARBA" id="ARBA00023242"/>
    </source>
</evidence>
<keyword evidence="7" id="KW-0067">ATP-binding</keyword>
<dbReference type="Gene3D" id="1.10.1410.10">
    <property type="match status" value="1"/>
</dbReference>
<dbReference type="InterPro" id="IPR009097">
    <property type="entry name" value="Cyclic_Pdiesterase"/>
</dbReference>
<sequence length="1162" mass="128620">MESFPPSSAPDTALALVLPPTHLQLVQPLRSLYDAAATKWPPHINLFYPFVQPSALPAACSHLAQHVLSICKSHPIRFSSVEIFRGGRKRPSYLVLRPDERSEELLQDVYELLSREFPDVRNAVKRDEFKPHMTIGQIHTGGEARYHRLARKFEMLCPLLGDVDMGLAVMHRIDRKMTFVESWGLQEYSIALSPEAVPGSVVPRDAYTRKPIYEGDDGHDDGSNSLWEIAKCDELEKLPASNLTLSSFNVFVDIDDPTSDFHRWRRICKDIVSLNSTIVCLQEVADDLLDAIATSDVCRKYPYISHSPDQPLLRHRNCVILSVVPFTWEEVTSSVPSRSICVAKFPQFGYYSQEPGGSEEDTNRTWHPLIVCNVHLPAYATDEAAKARADYAADIKSHINKEYPHSAVVIVGDTNIPSDETISHAVSHNIITAASGETYAALFPAADFTDAWTVAGEGLDGSTFNPLNNALAAENASSASGIPVQPQRYDRIYLRKTDELLVREVRVGNTISSDHYPLTARLSFTVAKTSSSSPPLPLPETSITDDDVRQILLANNCFPSVEDTTRRQQALSTLTAALSTDPPFPLRLVPVGSVGLGTHDANSDMDVLAVGAISASLFWRVAKHRIRRHVPTDEAYAIKIVRFVDAAIPMLILLVGGVRIDLQYCTAPRLLESWDEIPTAPSNSTLFALPVPTLKKIQAYRDMLYILNTVPNLAIFRLAYRYIKLWAVKKGLYSSKFGYLGGVHITLLLARITLLLPTHATAAQLIVAFYNHYAKWDWAADTVLQPGRTTRYTRATRDKMVILAVHAPAVNVAANATIHTVRTLTEAMETASARLALSGSLADVAGEFGDKNDNLTTGVQGFLTGFARYVKVDIQFWGTNRQSGRALVGWVESRVVGLLVELGRQTVAARVWPGRFHETPSTDTTDTTTETDSELRGFYLIGIALTAESAGLAKDAKRAAKVSFTTALQMFDNAVRAKGKFPAGDAWVSATCVKAAELPPCTLDTTMVWDGGEADEGDSIPDSSDDENDENDASTLLREDPVSDSSDDFFSTSSTARKAKKRAARKKNMGSTPKLRPAHEVLHRIKWDPKYDSASYLVGYEDRFRGVLEIAVDKWRTEMSDEEFVPMHRVVYFRVKGVGGEVVWDRENRIDRVFGSGRVEKE</sequence>
<dbReference type="InterPro" id="IPR036691">
    <property type="entry name" value="Endo/exonu/phosph_ase_sf"/>
</dbReference>
<evidence type="ECO:0000259" key="10">
    <source>
        <dbReference type="Pfam" id="PF04457"/>
    </source>
</evidence>
<dbReference type="GO" id="GO:0005634">
    <property type="term" value="C:nucleus"/>
    <property type="evidence" value="ECO:0007669"/>
    <property type="project" value="UniProtKB-SubCell"/>
</dbReference>
<proteinExistence type="inferred from homology"/>
<organism evidence="12 13">
    <name type="scientific">Orbilia brochopaga</name>
    <dbReference type="NCBI Taxonomy" id="3140254"/>
    <lineage>
        <taxon>Eukaryota</taxon>
        <taxon>Fungi</taxon>
        <taxon>Dikarya</taxon>
        <taxon>Ascomycota</taxon>
        <taxon>Pezizomycotina</taxon>
        <taxon>Orbiliomycetes</taxon>
        <taxon>Orbiliales</taxon>
        <taxon>Orbiliaceae</taxon>
        <taxon>Orbilia</taxon>
    </lineage>
</organism>
<dbReference type="GO" id="GO:0006397">
    <property type="term" value="P:mRNA processing"/>
    <property type="evidence" value="ECO:0007669"/>
    <property type="project" value="UniProtKB-KW"/>
</dbReference>
<accession>A0AAV9UAR0</accession>
<evidence type="ECO:0000256" key="4">
    <source>
        <dbReference type="ARBA" id="ARBA00022664"/>
    </source>
</evidence>
<gene>
    <name evidence="12" type="ORF">TWF696_009451</name>
</gene>
<dbReference type="InterPro" id="IPR011068">
    <property type="entry name" value="NuclTrfase_I-like_C"/>
</dbReference>
<evidence type="ECO:0000256" key="7">
    <source>
        <dbReference type="ARBA" id="ARBA00022840"/>
    </source>
</evidence>
<dbReference type="SUPFAM" id="SSF81301">
    <property type="entry name" value="Nucleotidyltransferase"/>
    <property type="match status" value="1"/>
</dbReference>
<evidence type="ECO:0000256" key="3">
    <source>
        <dbReference type="ARBA" id="ARBA00012388"/>
    </source>
</evidence>